<dbReference type="PRINTS" id="PR00127">
    <property type="entry name" value="CLPPROTEASEP"/>
</dbReference>
<dbReference type="InterPro" id="IPR023562">
    <property type="entry name" value="ClpP/TepA"/>
</dbReference>
<dbReference type="GO" id="GO:0004252">
    <property type="term" value="F:serine-type endopeptidase activity"/>
    <property type="evidence" value="ECO:0007669"/>
    <property type="project" value="UniProtKB-UniRule"/>
</dbReference>
<comment type="function">
    <text evidence="6">Cleaves peptides in various proteins in a process that requires ATP hydrolysis. Has a chymotrypsin-like activity. Plays a major role in the degradation of misfolded proteins.</text>
</comment>
<dbReference type="HAMAP" id="MF_00444">
    <property type="entry name" value="ClpP"/>
    <property type="match status" value="1"/>
</dbReference>
<dbReference type="InterPro" id="IPR029045">
    <property type="entry name" value="ClpP/crotonase-like_dom_sf"/>
</dbReference>
<sequence length="232" mass="25993">MNIDKNEFRKYAIQHHRIGSQHVDSFIGRVQKNMPTNLTPYIIEERQMNVAQMDVFSRLMMDRIIFLGDGINDQVANIVQAQLLFLQSTDAQRDIQIYINSPGGSVYAGLGIYDTMQYISPDVATICTGMAASMGAVLLVAGAKGKRAALKHSRVMIHQPSGGAQGVAADMEINLREMLKLKEELYTIIAEHSGQSYEWVEKSSDRDYWMKAAEAKEFGMIDEVLVAKKETK</sequence>
<comment type="catalytic activity">
    <reaction evidence="6">
        <text>Hydrolysis of proteins to small peptides in the presence of ATP and magnesium. alpha-casein is the usual test substrate. In the absence of ATP, only oligopeptides shorter than five residues are hydrolyzed (such as succinyl-Leu-Tyr-|-NHMec, and Leu-Tyr-Leu-|-Tyr-Trp, in which cleavage of the -Tyr-|-Leu- and -Tyr-|-Trp bonds also occurs).</text>
        <dbReference type="EC" id="3.4.21.92"/>
    </reaction>
</comment>
<dbReference type="PANTHER" id="PTHR10381:SF70">
    <property type="entry name" value="ATP-DEPENDENT CLP PROTEASE PROTEOLYTIC SUBUNIT"/>
    <property type="match status" value="1"/>
</dbReference>
<dbReference type="Pfam" id="PF00574">
    <property type="entry name" value="CLP_protease"/>
    <property type="match status" value="1"/>
</dbReference>
<dbReference type="EC" id="3.4.21.92" evidence="6"/>
<evidence type="ECO:0000256" key="5">
    <source>
        <dbReference type="ARBA" id="ARBA00022825"/>
    </source>
</evidence>
<dbReference type="NCBIfam" id="NF009205">
    <property type="entry name" value="PRK12553.1"/>
    <property type="match status" value="1"/>
</dbReference>
<dbReference type="NCBIfam" id="NF001368">
    <property type="entry name" value="PRK00277.1"/>
    <property type="match status" value="1"/>
</dbReference>
<dbReference type="GO" id="GO:0005737">
    <property type="term" value="C:cytoplasm"/>
    <property type="evidence" value="ECO:0007669"/>
    <property type="project" value="UniProtKB-SubCell"/>
</dbReference>
<dbReference type="GO" id="GO:0009368">
    <property type="term" value="C:endopeptidase Clp complex"/>
    <property type="evidence" value="ECO:0007669"/>
    <property type="project" value="TreeGrafter"/>
</dbReference>
<dbReference type="STRING" id="561061.SAMN05660862_1166"/>
<name>A0A1X7IY76_9SPHI</name>
<evidence type="ECO:0000256" key="7">
    <source>
        <dbReference type="RuleBase" id="RU003567"/>
    </source>
</evidence>
<dbReference type="Gene3D" id="3.90.226.10">
    <property type="entry name" value="2-enoyl-CoA Hydratase, Chain A, domain 1"/>
    <property type="match status" value="1"/>
</dbReference>
<keyword evidence="3 6" id="KW-0645">Protease</keyword>
<keyword evidence="9" id="KW-1185">Reference proteome</keyword>
<dbReference type="GO" id="GO:0051117">
    <property type="term" value="F:ATPase binding"/>
    <property type="evidence" value="ECO:0007669"/>
    <property type="project" value="TreeGrafter"/>
</dbReference>
<protein>
    <recommendedName>
        <fullName evidence="6 7">ATP-dependent Clp protease proteolytic subunit</fullName>
        <ecNumber evidence="6">3.4.21.92</ecNumber>
    </recommendedName>
    <alternativeName>
        <fullName evidence="6">Endopeptidase Clp</fullName>
    </alternativeName>
</protein>
<dbReference type="GO" id="GO:0006515">
    <property type="term" value="P:protein quality control for misfolded or incompletely synthesized proteins"/>
    <property type="evidence" value="ECO:0007669"/>
    <property type="project" value="TreeGrafter"/>
</dbReference>
<organism evidence="8 9">
    <name type="scientific">Sphingobacterium psychroaquaticum</name>
    <dbReference type="NCBI Taxonomy" id="561061"/>
    <lineage>
        <taxon>Bacteria</taxon>
        <taxon>Pseudomonadati</taxon>
        <taxon>Bacteroidota</taxon>
        <taxon>Sphingobacteriia</taxon>
        <taxon>Sphingobacteriales</taxon>
        <taxon>Sphingobacteriaceae</taxon>
        <taxon>Sphingobacterium</taxon>
    </lineage>
</organism>
<dbReference type="CDD" id="cd07017">
    <property type="entry name" value="S14_ClpP_2"/>
    <property type="match status" value="1"/>
</dbReference>
<evidence type="ECO:0000313" key="9">
    <source>
        <dbReference type="Proteomes" id="UP000192980"/>
    </source>
</evidence>
<accession>A0A1X7IY76</accession>
<comment type="subunit">
    <text evidence="6">Fourteen ClpP subunits assemble into 2 heptameric rings which stack back to back to give a disk-like structure with a central cavity, resembling the structure of eukaryotic proteasomes.</text>
</comment>
<evidence type="ECO:0000313" key="8">
    <source>
        <dbReference type="EMBL" id="SMG19776.1"/>
    </source>
</evidence>
<dbReference type="RefSeq" id="WP_085472039.1">
    <property type="nucleotide sequence ID" value="NZ_CP038029.1"/>
</dbReference>
<dbReference type="InterPro" id="IPR001907">
    <property type="entry name" value="ClpP"/>
</dbReference>
<dbReference type="Proteomes" id="UP000192980">
    <property type="component" value="Unassembled WGS sequence"/>
</dbReference>
<proteinExistence type="inferred from homology"/>
<dbReference type="AlphaFoldDB" id="A0A1X7IY76"/>
<dbReference type="NCBIfam" id="NF011091">
    <property type="entry name" value="PRK14514.1"/>
    <property type="match status" value="1"/>
</dbReference>
<reference evidence="8 9" key="1">
    <citation type="submission" date="2017-04" db="EMBL/GenBank/DDBJ databases">
        <authorList>
            <person name="Afonso C.L."/>
            <person name="Miller P.J."/>
            <person name="Scott M.A."/>
            <person name="Spackman E."/>
            <person name="Goraichik I."/>
            <person name="Dimitrov K.M."/>
            <person name="Suarez D.L."/>
            <person name="Swayne D.E."/>
        </authorList>
    </citation>
    <scope>NUCLEOTIDE SEQUENCE [LARGE SCALE GENOMIC DNA]</scope>
    <source>
        <strain evidence="8 9">DSM 22418</strain>
    </source>
</reference>
<keyword evidence="2 6" id="KW-0963">Cytoplasm</keyword>
<comment type="similarity">
    <text evidence="1 6 7">Belongs to the peptidase S14 family.</text>
</comment>
<dbReference type="OrthoDB" id="9802800at2"/>
<keyword evidence="5 6" id="KW-0720">Serine protease</keyword>
<dbReference type="PANTHER" id="PTHR10381">
    <property type="entry name" value="ATP-DEPENDENT CLP PROTEASE PROTEOLYTIC SUBUNIT"/>
    <property type="match status" value="1"/>
</dbReference>
<comment type="subcellular location">
    <subcellularLocation>
        <location evidence="6">Cytoplasm</location>
    </subcellularLocation>
</comment>
<dbReference type="GO" id="GO:0004176">
    <property type="term" value="F:ATP-dependent peptidase activity"/>
    <property type="evidence" value="ECO:0007669"/>
    <property type="project" value="InterPro"/>
</dbReference>
<evidence type="ECO:0000256" key="2">
    <source>
        <dbReference type="ARBA" id="ARBA00022490"/>
    </source>
</evidence>
<dbReference type="FunFam" id="3.90.226.10:FF:000002">
    <property type="entry name" value="ATP-dependent Clp protease proteolytic subunit"/>
    <property type="match status" value="1"/>
</dbReference>
<keyword evidence="4 6" id="KW-0378">Hydrolase</keyword>
<evidence type="ECO:0000256" key="4">
    <source>
        <dbReference type="ARBA" id="ARBA00022801"/>
    </source>
</evidence>
<gene>
    <name evidence="6" type="primary">clpP</name>
    <name evidence="8" type="ORF">SAMN05660862_1166</name>
</gene>
<dbReference type="SUPFAM" id="SSF52096">
    <property type="entry name" value="ClpP/crotonase"/>
    <property type="match status" value="1"/>
</dbReference>
<evidence type="ECO:0000256" key="1">
    <source>
        <dbReference type="ARBA" id="ARBA00007039"/>
    </source>
</evidence>
<dbReference type="EMBL" id="FXAU01000002">
    <property type="protein sequence ID" value="SMG19776.1"/>
    <property type="molecule type" value="Genomic_DNA"/>
</dbReference>
<feature type="active site" evidence="6">
    <location>
        <position position="158"/>
    </location>
</feature>
<evidence type="ECO:0000256" key="3">
    <source>
        <dbReference type="ARBA" id="ARBA00022670"/>
    </source>
</evidence>
<feature type="active site" description="Nucleophile" evidence="6">
    <location>
        <position position="133"/>
    </location>
</feature>
<evidence type="ECO:0000256" key="6">
    <source>
        <dbReference type="HAMAP-Rule" id="MF_00444"/>
    </source>
</evidence>